<dbReference type="PROSITE" id="PS00409">
    <property type="entry name" value="PROKAR_NTER_METHYL"/>
    <property type="match status" value="1"/>
</dbReference>
<evidence type="ECO:0000256" key="1">
    <source>
        <dbReference type="ARBA" id="ARBA00004442"/>
    </source>
</evidence>
<proteinExistence type="predicted"/>
<keyword evidence="2" id="KW-0998">Cell outer membrane</keyword>
<name>A0ABV6B3T6_9DEIO</name>
<keyword evidence="5" id="KW-1185">Reference proteome</keyword>
<keyword evidence="3" id="KW-0472">Membrane</keyword>
<sequence length="292" mass="31013">MNAAAQVARRTQGLTLIELLIGLSLALIVLTAAFNLFISSSQTASELQIRNDLRSEMQIAQNYLAAQVREAVYVFPRGTALQLGSGYTTKRPGLGTWRVGDDAAPVLAFIRPPESAGAACTNSNKDGCYAFYAYYPVLRSGWVSNAMGANNPGQDGQNQDRWLLVEYRANFVPPTTLTAAEKKAFRPSLSAINLASPYNPPASGQGGRLLLDYVRPAALAPAGAPPLFTQQDAPTPATLQTPGAVSVSINLTSSRRIRGKVLQIPGQDAASLPADTVQTITVFPRNLGSLAP</sequence>
<evidence type="ECO:0000256" key="3">
    <source>
        <dbReference type="SAM" id="Phobius"/>
    </source>
</evidence>
<dbReference type="EMBL" id="JBHLYR010000060">
    <property type="protein sequence ID" value="MFB9994413.1"/>
    <property type="molecule type" value="Genomic_DNA"/>
</dbReference>
<evidence type="ECO:0000313" key="5">
    <source>
        <dbReference type="Proteomes" id="UP001589733"/>
    </source>
</evidence>
<comment type="caution">
    <text evidence="4">The sequence shown here is derived from an EMBL/GenBank/DDBJ whole genome shotgun (WGS) entry which is preliminary data.</text>
</comment>
<keyword evidence="3" id="KW-0812">Transmembrane</keyword>
<keyword evidence="3" id="KW-1133">Transmembrane helix</keyword>
<dbReference type="Proteomes" id="UP001589733">
    <property type="component" value="Unassembled WGS sequence"/>
</dbReference>
<protein>
    <submittedName>
        <fullName evidence="4">PilW family protein</fullName>
    </submittedName>
</protein>
<comment type="subcellular location">
    <subcellularLocation>
        <location evidence="1">Cell outer membrane</location>
    </subcellularLocation>
</comment>
<reference evidence="4 5" key="1">
    <citation type="submission" date="2024-09" db="EMBL/GenBank/DDBJ databases">
        <authorList>
            <person name="Sun Q."/>
            <person name="Mori K."/>
        </authorList>
    </citation>
    <scope>NUCLEOTIDE SEQUENCE [LARGE SCALE GENOMIC DNA]</scope>
    <source>
        <strain evidence="4 5">JCM 13503</strain>
    </source>
</reference>
<evidence type="ECO:0000256" key="2">
    <source>
        <dbReference type="ARBA" id="ARBA00023237"/>
    </source>
</evidence>
<dbReference type="InterPro" id="IPR012902">
    <property type="entry name" value="N_methyl_site"/>
</dbReference>
<organism evidence="4 5">
    <name type="scientific">Deinococcus oregonensis</name>
    <dbReference type="NCBI Taxonomy" id="1805970"/>
    <lineage>
        <taxon>Bacteria</taxon>
        <taxon>Thermotogati</taxon>
        <taxon>Deinococcota</taxon>
        <taxon>Deinococci</taxon>
        <taxon>Deinococcales</taxon>
        <taxon>Deinococcaceae</taxon>
        <taxon>Deinococcus</taxon>
    </lineage>
</organism>
<accession>A0ABV6B3T6</accession>
<feature type="transmembrane region" description="Helical" evidence="3">
    <location>
        <begin position="16"/>
        <end position="38"/>
    </location>
</feature>
<dbReference type="Pfam" id="PF07963">
    <property type="entry name" value="N_methyl"/>
    <property type="match status" value="1"/>
</dbReference>
<evidence type="ECO:0000313" key="4">
    <source>
        <dbReference type="EMBL" id="MFB9994413.1"/>
    </source>
</evidence>
<gene>
    <name evidence="4" type="ORF">ACFFLM_20860</name>
</gene>
<dbReference type="RefSeq" id="WP_380015117.1">
    <property type="nucleotide sequence ID" value="NZ_JBHLYR010000060.1"/>
</dbReference>